<dbReference type="RefSeq" id="WP_171629019.1">
    <property type="nucleotide sequence ID" value="NZ_WHNY01000009.1"/>
</dbReference>
<proteinExistence type="predicted"/>
<feature type="coiled-coil region" evidence="1">
    <location>
        <begin position="707"/>
        <end position="748"/>
    </location>
</feature>
<feature type="coiled-coil region" evidence="1">
    <location>
        <begin position="627"/>
        <end position="654"/>
    </location>
</feature>
<dbReference type="Pfam" id="PF13555">
    <property type="entry name" value="AAA_29"/>
    <property type="match status" value="1"/>
</dbReference>
<dbReference type="PANTHER" id="PTHR32182:SF0">
    <property type="entry name" value="DNA REPLICATION AND REPAIR PROTEIN RECF"/>
    <property type="match status" value="1"/>
</dbReference>
<evidence type="ECO:0000256" key="2">
    <source>
        <dbReference type="SAM" id="MobiDB-lite"/>
    </source>
</evidence>
<sequence>MKWFMKLRLINWHYFADETMDFGKQTLITGKNAAGKSTIIDALQVLFVANQKMIKFNPAAHEDAKRTLLDYLRGKIGSEERAYLRDGDFNTYLLAEFEDQEKREPFVIGMVADVFSNQEHAEEFFILAPMSLESLELIKNDGRLRNRDEFRWHYQGRSGIKSVFEQNKSQYQKALLSRMGHIHERFFQTFTRALSFKPIQNIRDFVYQNILDRQELQLGLMKENFAVHERYKLELQELQKRKNKLEHIRDRFQIVEKYRHLLIEQDYVLRSLRVLKEQETLEQNVMELNQLSNKLKLTLSDLEVARKKKEEATLQREDITRKLYENSEEKRKNELDQSIESGEKRLNELEGQLAVWQRSMQKQVEHIANLGMWTGNGIWFWNDKDMEQLQLAAELISSIASNLYGYDHNIELEKVHLQKIGEQLEGIQDRMSETRIRSGDRLKELEQEIKDTEGTIRNLEQRKRPYSEGVLALKTLLEERLGTRSPVWIFCEELELTDETWRNATEGYLNTQRFDLLVEPSVFREALAIYEREKRSRRIEGIGLVNTDAERKYLNTAQKGSLAESADASNPVIQAHLEHLLGNVIKAVDEQDLLSYRNAVTASCMGYSNLVARQMPERLYSPPYIGSHAVIRQLEMKREELAQLNKEHSILSVELEQLRGWIEQLKGKRSLFDILADQLELPHQLENCMTELQYWRKERETIDLSEADLLREQIKKWKKTQEDWEKKRDSLNQQIGSLNTEYKETETKKYLQINIVKDKATIVEQWTATWPERLQQALGRLEEASRSSIATESKITNWEGNRKGNETRLAEEVRNLSQKRTEYNTEYTFTTDVDTEENDVYDHLLKQVEGLDIPDYLKKVEAALQVSEEEFKSHFVFKLREAIEMAKREFRELNYALDHFPFSSDKYNFQVVPSEKYRRYYDAVMDPRLMERGNLFDVIDDERAEALQELFEQLVQNEAEDMDEFTDYRRYLDYDILVRQGDSQYRFSQVLKEKSGGETQTPFYVAILASFYHLYRSERTLRLVVFDEAFNKMDEQRIQTSLKLIKRMNLQLIAAVPDEKIQHMAPEVTTTLIVTNQDYRCFVDMIDRWEDEEAPSIESKEDQEDWQQETLF</sequence>
<evidence type="ECO:0000313" key="3">
    <source>
        <dbReference type="EMBL" id="NOU63212.1"/>
    </source>
</evidence>
<dbReference type="Gene3D" id="3.40.50.300">
    <property type="entry name" value="P-loop containing nucleotide triphosphate hydrolases"/>
    <property type="match status" value="1"/>
</dbReference>
<feature type="coiled-coil region" evidence="1">
    <location>
        <begin position="228"/>
        <end position="359"/>
    </location>
</feature>
<organism evidence="3 4">
    <name type="scientific">Paenibacillus plantarum</name>
    <dbReference type="NCBI Taxonomy" id="2654975"/>
    <lineage>
        <taxon>Bacteria</taxon>
        <taxon>Bacillati</taxon>
        <taxon>Bacillota</taxon>
        <taxon>Bacilli</taxon>
        <taxon>Bacillales</taxon>
        <taxon>Paenibacillaceae</taxon>
        <taxon>Paenibacillus</taxon>
    </lineage>
</organism>
<reference evidence="3 4" key="1">
    <citation type="submission" date="2019-10" db="EMBL/GenBank/DDBJ databases">
        <title>Description of Paenibacillus humi sp. nov.</title>
        <authorList>
            <person name="Carlier A."/>
            <person name="Qi S."/>
        </authorList>
    </citation>
    <scope>NUCLEOTIDE SEQUENCE [LARGE SCALE GENOMIC DNA]</scope>
    <source>
        <strain evidence="3 4">LMG 31461</strain>
    </source>
</reference>
<dbReference type="InterPro" id="IPR027417">
    <property type="entry name" value="P-loop_NTPase"/>
</dbReference>
<dbReference type="PANTHER" id="PTHR32182">
    <property type="entry name" value="DNA REPLICATION AND REPAIR PROTEIN RECF"/>
    <property type="match status" value="1"/>
</dbReference>
<evidence type="ECO:0000256" key="1">
    <source>
        <dbReference type="SAM" id="Coils"/>
    </source>
</evidence>
<dbReference type="Proteomes" id="UP000653578">
    <property type="component" value="Unassembled WGS sequence"/>
</dbReference>
<gene>
    <name evidence="3" type="ORF">GC096_04015</name>
</gene>
<dbReference type="SUPFAM" id="SSF52540">
    <property type="entry name" value="P-loop containing nucleoside triphosphate hydrolases"/>
    <property type="match status" value="2"/>
</dbReference>
<name>A0ABX1X4L9_9BACL</name>
<keyword evidence="1" id="KW-0175">Coiled coil</keyword>
<dbReference type="Pfam" id="PF13558">
    <property type="entry name" value="SbcC_Walker_B"/>
    <property type="match status" value="1"/>
</dbReference>
<dbReference type="EMBL" id="WHNY01000009">
    <property type="protein sequence ID" value="NOU63212.1"/>
    <property type="molecule type" value="Genomic_DNA"/>
</dbReference>
<keyword evidence="4" id="KW-1185">Reference proteome</keyword>
<comment type="caution">
    <text evidence="3">The sequence shown here is derived from an EMBL/GenBank/DDBJ whole genome shotgun (WGS) entry which is preliminary data.</text>
</comment>
<dbReference type="Gene3D" id="3.40.1140.10">
    <property type="match status" value="1"/>
</dbReference>
<accession>A0ABX1X4L9</accession>
<feature type="region of interest" description="Disordered" evidence="2">
    <location>
        <begin position="1093"/>
        <end position="1112"/>
    </location>
</feature>
<evidence type="ECO:0000313" key="4">
    <source>
        <dbReference type="Proteomes" id="UP000653578"/>
    </source>
</evidence>
<protein>
    <submittedName>
        <fullName evidence="3">AAA family ATPase</fullName>
    </submittedName>
</protein>